<evidence type="ECO:0000313" key="2">
    <source>
        <dbReference type="EMBL" id="RWZ51491.1"/>
    </source>
</evidence>
<dbReference type="GO" id="GO:0030151">
    <property type="term" value="F:molybdenum ion binding"/>
    <property type="evidence" value="ECO:0007669"/>
    <property type="project" value="InterPro"/>
</dbReference>
<keyword evidence="3" id="KW-1185">Reference proteome</keyword>
<accession>A0A3S3Z4I3</accession>
<dbReference type="InterPro" id="IPR011037">
    <property type="entry name" value="Pyrv_Knase-like_insert_dom_sf"/>
</dbReference>
<dbReference type="SUPFAM" id="SSF50800">
    <property type="entry name" value="PK beta-barrel domain-like"/>
    <property type="match status" value="1"/>
</dbReference>
<dbReference type="PROSITE" id="PS51340">
    <property type="entry name" value="MOSC"/>
    <property type="match status" value="1"/>
</dbReference>
<gene>
    <name evidence="2" type="ORF">ELQ90_05080</name>
</gene>
<protein>
    <submittedName>
        <fullName evidence="2">MOSC domain-containing protein</fullName>
    </submittedName>
</protein>
<proteinExistence type="predicted"/>
<dbReference type="Pfam" id="PF03473">
    <property type="entry name" value="MOSC"/>
    <property type="match status" value="1"/>
</dbReference>
<dbReference type="EMBL" id="RZNB01000002">
    <property type="protein sequence ID" value="RWZ51491.1"/>
    <property type="molecule type" value="Genomic_DNA"/>
</dbReference>
<dbReference type="Gene3D" id="2.40.33.20">
    <property type="entry name" value="PK beta-barrel domain-like"/>
    <property type="match status" value="1"/>
</dbReference>
<feature type="domain" description="MOSC" evidence="1">
    <location>
        <begin position="22"/>
        <end position="171"/>
    </location>
</feature>
<evidence type="ECO:0000259" key="1">
    <source>
        <dbReference type="PROSITE" id="PS51340"/>
    </source>
</evidence>
<dbReference type="InterPro" id="IPR052716">
    <property type="entry name" value="MOSC_domain"/>
</dbReference>
<dbReference type="Proteomes" id="UP000288547">
    <property type="component" value="Unassembled WGS sequence"/>
</dbReference>
<dbReference type="PANTHER" id="PTHR36930">
    <property type="entry name" value="METAL-SULFUR CLUSTER BIOSYNTHESIS PROTEINS YUAD-RELATED"/>
    <property type="match status" value="1"/>
</dbReference>
<dbReference type="GO" id="GO:0003824">
    <property type="term" value="F:catalytic activity"/>
    <property type="evidence" value="ECO:0007669"/>
    <property type="project" value="InterPro"/>
</dbReference>
<dbReference type="RefSeq" id="WP_128494207.1">
    <property type="nucleotide sequence ID" value="NZ_RZNB01000002.1"/>
</dbReference>
<reference evidence="2 3" key="1">
    <citation type="submission" date="2018-12" db="EMBL/GenBank/DDBJ databases">
        <authorList>
            <person name="Li F."/>
        </authorList>
    </citation>
    <scope>NUCLEOTIDE SEQUENCE [LARGE SCALE GENOMIC DNA]</scope>
    <source>
        <strain evidence="2 3">11W25H-1</strain>
    </source>
</reference>
<dbReference type="OrthoDB" id="9786134at2"/>
<sequence>MSPAAPAVVSVSLDRGHHFSKPTVPEIVLLEGLGVEGDAHAGTTVQHLSRKRWHKDEPNLRQVHLIHSELFAELADEGFSVGPGQLGENVTTTGVELLDLPRGTVLRLGGDASVEITGLRNPCVQIDRFQDGLMKSCIRVDDDGTVERRTGVMAVVRSSGVIRPGDGITVVLPPEPHEPLSTV</sequence>
<organism evidence="2 3">
    <name type="scientific">Labedella phragmitis</name>
    <dbReference type="NCBI Taxonomy" id="2498849"/>
    <lineage>
        <taxon>Bacteria</taxon>
        <taxon>Bacillati</taxon>
        <taxon>Actinomycetota</taxon>
        <taxon>Actinomycetes</taxon>
        <taxon>Micrococcales</taxon>
        <taxon>Microbacteriaceae</taxon>
        <taxon>Labedella</taxon>
    </lineage>
</organism>
<dbReference type="InterPro" id="IPR005302">
    <property type="entry name" value="MoCF_Sase_C"/>
</dbReference>
<dbReference type="GO" id="GO:0030170">
    <property type="term" value="F:pyridoxal phosphate binding"/>
    <property type="evidence" value="ECO:0007669"/>
    <property type="project" value="InterPro"/>
</dbReference>
<name>A0A3S3Z4I3_9MICO</name>
<dbReference type="AlphaFoldDB" id="A0A3S3Z4I3"/>
<comment type="caution">
    <text evidence="2">The sequence shown here is derived from an EMBL/GenBank/DDBJ whole genome shotgun (WGS) entry which is preliminary data.</text>
</comment>
<evidence type="ECO:0000313" key="3">
    <source>
        <dbReference type="Proteomes" id="UP000288547"/>
    </source>
</evidence>
<dbReference type="PANTHER" id="PTHR36930:SF1">
    <property type="entry name" value="MOSC DOMAIN-CONTAINING PROTEIN"/>
    <property type="match status" value="1"/>
</dbReference>